<evidence type="ECO:0000256" key="7">
    <source>
        <dbReference type="SAM" id="SignalP"/>
    </source>
</evidence>
<feature type="chain" id="PRO_5045485165" evidence="7">
    <location>
        <begin position="20"/>
        <end position="1149"/>
    </location>
</feature>
<proteinExistence type="predicted"/>
<evidence type="ECO:0000256" key="6">
    <source>
        <dbReference type="PROSITE-ProRule" id="PRU00339"/>
    </source>
</evidence>
<evidence type="ECO:0000313" key="10">
    <source>
        <dbReference type="EMBL" id="MCW1924545.1"/>
    </source>
</evidence>
<comment type="subcellular location">
    <subcellularLocation>
        <location evidence="1">Cell outer membrane</location>
    </subcellularLocation>
</comment>
<dbReference type="EMBL" id="JAPDDT010000008">
    <property type="protein sequence ID" value="MCW1924545.1"/>
    <property type="molecule type" value="Genomic_DNA"/>
</dbReference>
<sequence>MAFPLPRALWLVAISVATAAAEPSKEGGKIVATENEVDRSAAPAKWVKAAIGDGMKWQEQVRTGELSRAAIELSTGGVLRMSELTSLRLQPPSTGQADGRSKIDFGKGVVYFFSRSDAESDIKTPTASLNIRGTEFVLEATGGKTVVTMIDGAVTLSNPIGAIDLASGEQGIAEPGKVPRKTAVLDASEDIQWFLYYPGIANPAGFPGLGGNFAASRKAYAEGDLLRALELLPAARTAEEHRYSAAVKLASGRIDEVEEDLRQAGDGPLTESLRLLIDVVKRPAAEMAHVNAPATLEGRMALSYALQSRGELEGSLAAAKEAVTMSPDFGLGWARVAELEFSFGRTKEAIAAVEKALAISPRNAQAISLKAYLEMSRNRIPEARQLFAQAIAIDPALGNAWLGQGLAHFQMRNREQGVRSITIAAAVEPNRSFLRSYLGKAFAETRRDARAGHELGLAMKLDPGDPTPPFYRALLDQRDNAYNKGIADLEESIELNDNRSIYRSGFLLDKDRSVRESNLAAFYHNVGMTEVSLEEARRSVVSDYLNPSAHLFLSNSAAALRDPRRVSLRQETPWFNELLMANIISPAGTALLPQNISQQEYTELFDTRPFGFTNRTNYRGDGEFLSTGTAMMRFDRTSIALDYDIFNADGDRPNQDVERSTAYLQLRHALTPQDSIYLHLKFQDFEGGDLRQLYDPTTYDPDFRVEQEQSPVTMVSYQHEWSPESRTLMLGGALTDRIRSRNAGATSFAMLIDRANPGLSTPLSFTSDITQERETEVYFGEVQHIWSTEHQTLLFGTRFESGSFPTTNTLSKQSISGILPDDPFVLSADPDYERWVAYIYYTRELVKGLWATGGLAYDWQEYPFNSSLPPVSNAREESSALLPKAGLVWTPSHELTMRLGYARSQGGSTFDESVRLEPTQVAGFTQSFRTLINESVVGGVPGLLFDIGGASVLYKFPTRTYLGGEAFVRTAAADRGVGVLAVDSSTFTYYDTVQIAEDLDYQEWGGTAYVNQLLGEEWALGARYSYTSADLDRSFPELTASGVPGFSSAESSDLHQAEAYLIWNHASGWFSRLNARFFSQDNSGYTPTRPGDSWTQLDFSLGKRFLDNRGSLEAGVLNLTGEDYRFNPLLTLPDFPRDRTFFVEMRFDL</sequence>
<dbReference type="Pfam" id="PF14559">
    <property type="entry name" value="TPR_19"/>
    <property type="match status" value="1"/>
</dbReference>
<evidence type="ECO:0000256" key="4">
    <source>
        <dbReference type="ARBA" id="ARBA00023136"/>
    </source>
</evidence>
<keyword evidence="5" id="KW-0998">Cell outer membrane</keyword>
<evidence type="ECO:0000256" key="1">
    <source>
        <dbReference type="ARBA" id="ARBA00004442"/>
    </source>
</evidence>
<dbReference type="InterPro" id="IPR050498">
    <property type="entry name" value="Ycf3"/>
</dbReference>
<feature type="repeat" description="TPR" evidence="6">
    <location>
        <begin position="330"/>
        <end position="363"/>
    </location>
</feature>
<evidence type="ECO:0000256" key="3">
    <source>
        <dbReference type="ARBA" id="ARBA00022803"/>
    </source>
</evidence>
<evidence type="ECO:0000256" key="2">
    <source>
        <dbReference type="ARBA" id="ARBA00022737"/>
    </source>
</evidence>
<dbReference type="InterPro" id="IPR036942">
    <property type="entry name" value="Beta-barrel_TonB_sf"/>
</dbReference>
<dbReference type="Pfam" id="PF04773">
    <property type="entry name" value="FecR"/>
    <property type="match status" value="1"/>
</dbReference>
<feature type="domain" description="TonB-dependent receptor-like beta-barrel" evidence="8">
    <location>
        <begin position="605"/>
        <end position="912"/>
    </location>
</feature>
<keyword evidence="7" id="KW-0732">Signal</keyword>
<dbReference type="Pfam" id="PF00593">
    <property type="entry name" value="TonB_dep_Rec_b-barrel"/>
    <property type="match status" value="1"/>
</dbReference>
<dbReference type="Gene3D" id="2.60.120.1440">
    <property type="match status" value="1"/>
</dbReference>
<protein>
    <submittedName>
        <fullName evidence="10">FecR domain-containing protein</fullName>
    </submittedName>
</protein>
<dbReference type="InterPro" id="IPR006860">
    <property type="entry name" value="FecR"/>
</dbReference>
<dbReference type="Proteomes" id="UP001320876">
    <property type="component" value="Unassembled WGS sequence"/>
</dbReference>
<feature type="domain" description="FecR protein" evidence="9">
    <location>
        <begin position="60"/>
        <end position="154"/>
    </location>
</feature>
<dbReference type="Gene3D" id="2.40.170.20">
    <property type="entry name" value="TonB-dependent receptor, beta-barrel domain"/>
    <property type="match status" value="2"/>
</dbReference>
<dbReference type="PANTHER" id="PTHR44858:SF1">
    <property type="entry name" value="UDP-N-ACETYLGLUCOSAMINE--PEPTIDE N-ACETYLGLUCOSAMINYLTRANSFERASE SPINDLY-RELATED"/>
    <property type="match status" value="1"/>
</dbReference>
<organism evidence="10 11">
    <name type="scientific">Luteolibacter arcticus</name>
    <dbReference type="NCBI Taxonomy" id="1581411"/>
    <lineage>
        <taxon>Bacteria</taxon>
        <taxon>Pseudomonadati</taxon>
        <taxon>Verrucomicrobiota</taxon>
        <taxon>Verrucomicrobiia</taxon>
        <taxon>Verrucomicrobiales</taxon>
        <taxon>Verrucomicrobiaceae</taxon>
        <taxon>Luteolibacter</taxon>
    </lineage>
</organism>
<dbReference type="InterPro" id="IPR019734">
    <property type="entry name" value="TPR_rpt"/>
</dbReference>
<gene>
    <name evidence="10" type="ORF">OKA05_18410</name>
</gene>
<dbReference type="InterPro" id="IPR000531">
    <property type="entry name" value="Beta-barrel_TonB"/>
</dbReference>
<keyword evidence="4" id="KW-0472">Membrane</keyword>
<evidence type="ECO:0000313" key="11">
    <source>
        <dbReference type="Proteomes" id="UP001320876"/>
    </source>
</evidence>
<dbReference type="Gene3D" id="1.25.40.10">
    <property type="entry name" value="Tetratricopeptide repeat domain"/>
    <property type="match status" value="1"/>
</dbReference>
<keyword evidence="2" id="KW-0677">Repeat</keyword>
<keyword evidence="11" id="KW-1185">Reference proteome</keyword>
<comment type="caution">
    <text evidence="10">The sequence shown here is derived from an EMBL/GenBank/DDBJ whole genome shotgun (WGS) entry which is preliminary data.</text>
</comment>
<dbReference type="SUPFAM" id="SSF48452">
    <property type="entry name" value="TPR-like"/>
    <property type="match status" value="1"/>
</dbReference>
<name>A0ABT3GM35_9BACT</name>
<keyword evidence="3 6" id="KW-0802">TPR repeat</keyword>
<evidence type="ECO:0000259" key="9">
    <source>
        <dbReference type="Pfam" id="PF04773"/>
    </source>
</evidence>
<reference evidence="10 11" key="1">
    <citation type="submission" date="2022-10" db="EMBL/GenBank/DDBJ databases">
        <title>Luteolibacter arcticus strain CCTCC AB 2014275, whole genome shotgun sequencing project.</title>
        <authorList>
            <person name="Zhao G."/>
            <person name="Shen L."/>
        </authorList>
    </citation>
    <scope>NUCLEOTIDE SEQUENCE [LARGE SCALE GENOMIC DNA]</scope>
    <source>
        <strain evidence="10 11">CCTCC AB 2014275</strain>
    </source>
</reference>
<dbReference type="PROSITE" id="PS50005">
    <property type="entry name" value="TPR"/>
    <property type="match status" value="1"/>
</dbReference>
<accession>A0ABT3GM35</accession>
<dbReference type="InterPro" id="IPR011990">
    <property type="entry name" value="TPR-like_helical_dom_sf"/>
</dbReference>
<dbReference type="PANTHER" id="PTHR44858">
    <property type="entry name" value="TETRATRICOPEPTIDE REPEAT PROTEIN 6"/>
    <property type="match status" value="1"/>
</dbReference>
<evidence type="ECO:0000259" key="8">
    <source>
        <dbReference type="Pfam" id="PF00593"/>
    </source>
</evidence>
<dbReference type="SMART" id="SM00028">
    <property type="entry name" value="TPR"/>
    <property type="match status" value="4"/>
</dbReference>
<feature type="signal peptide" evidence="7">
    <location>
        <begin position="1"/>
        <end position="19"/>
    </location>
</feature>
<dbReference type="SUPFAM" id="SSF56935">
    <property type="entry name" value="Porins"/>
    <property type="match status" value="1"/>
</dbReference>
<dbReference type="RefSeq" id="WP_264488652.1">
    <property type="nucleotide sequence ID" value="NZ_JAPDDT010000008.1"/>
</dbReference>
<evidence type="ECO:0000256" key="5">
    <source>
        <dbReference type="ARBA" id="ARBA00023237"/>
    </source>
</evidence>